<keyword evidence="4" id="KW-1185">Reference proteome</keyword>
<dbReference type="Gene3D" id="1.25.40.10">
    <property type="entry name" value="Tetratricopeptide repeat domain"/>
    <property type="match status" value="1"/>
</dbReference>
<dbReference type="InterPro" id="IPR050817">
    <property type="entry name" value="DjlA_DnaK_co-chaperone"/>
</dbReference>
<feature type="repeat" description="TPR" evidence="1">
    <location>
        <begin position="103"/>
        <end position="136"/>
    </location>
</feature>
<keyword evidence="1" id="KW-0802">TPR repeat</keyword>
<dbReference type="InterPro" id="IPR019734">
    <property type="entry name" value="TPR_rpt"/>
</dbReference>
<dbReference type="SUPFAM" id="SSF46565">
    <property type="entry name" value="Chaperone J-domain"/>
    <property type="match status" value="1"/>
</dbReference>
<dbReference type="Pfam" id="PF13414">
    <property type="entry name" value="TPR_11"/>
    <property type="match status" value="1"/>
</dbReference>
<dbReference type="SMART" id="SM00028">
    <property type="entry name" value="TPR"/>
    <property type="match status" value="2"/>
</dbReference>
<dbReference type="SUPFAM" id="SSF48452">
    <property type="entry name" value="TPR-like"/>
    <property type="match status" value="1"/>
</dbReference>
<dbReference type="InterPro" id="IPR001623">
    <property type="entry name" value="DnaJ_domain"/>
</dbReference>
<dbReference type="InterPro" id="IPR036869">
    <property type="entry name" value="J_dom_sf"/>
</dbReference>
<protein>
    <submittedName>
        <fullName evidence="3">J domain-containing protein</fullName>
    </submittedName>
</protein>
<dbReference type="PROSITE" id="PS50076">
    <property type="entry name" value="DNAJ_2"/>
    <property type="match status" value="1"/>
</dbReference>
<dbReference type="SMART" id="SM00271">
    <property type="entry name" value="DnaJ"/>
    <property type="match status" value="1"/>
</dbReference>
<organism evidence="3 4">
    <name type="scientific">Amazonocrinis nigriterrae CENA67</name>
    <dbReference type="NCBI Taxonomy" id="2794033"/>
    <lineage>
        <taxon>Bacteria</taxon>
        <taxon>Bacillati</taxon>
        <taxon>Cyanobacteriota</taxon>
        <taxon>Cyanophyceae</taxon>
        <taxon>Nostocales</taxon>
        <taxon>Nostocaceae</taxon>
        <taxon>Amazonocrinis</taxon>
        <taxon>Amazonocrinis nigriterrae</taxon>
    </lineage>
</organism>
<proteinExistence type="predicted"/>
<dbReference type="PANTHER" id="PTHR24074">
    <property type="entry name" value="CO-CHAPERONE PROTEIN DJLA"/>
    <property type="match status" value="1"/>
</dbReference>
<dbReference type="PROSITE" id="PS50005">
    <property type="entry name" value="TPR"/>
    <property type="match status" value="1"/>
</dbReference>
<dbReference type="RefSeq" id="WP_198124266.1">
    <property type="nucleotide sequence ID" value="NZ_JAECZC010000011.1"/>
</dbReference>
<name>A0A8J7HQJ2_9NOST</name>
<dbReference type="PROSITE" id="PS50293">
    <property type="entry name" value="TPR_REGION"/>
    <property type="match status" value="1"/>
</dbReference>
<dbReference type="Gene3D" id="1.10.287.110">
    <property type="entry name" value="DnaJ domain"/>
    <property type="match status" value="1"/>
</dbReference>
<gene>
    <name evidence="3" type="ORF">I8748_08965</name>
</gene>
<reference evidence="3 4" key="1">
    <citation type="journal article" date="2021" name="Int. J. Syst. Evol. Microbiol.">
        <title>Amazonocrinis nigriterrae gen. nov., sp. nov., Atlanticothrix silvestris gen. nov., sp. nov. and Dendronalium phyllosphericum gen. nov., sp. nov., nostocacean cyanobacteria from Brazilian environments.</title>
        <authorList>
            <person name="Alvarenga D.O."/>
            <person name="Andreote A.P.D."/>
            <person name="Branco L.H.Z."/>
            <person name="Delbaje E."/>
            <person name="Cruz R.B."/>
            <person name="Varani A.M."/>
            <person name="Fiore M.F."/>
        </authorList>
    </citation>
    <scope>NUCLEOTIDE SEQUENCE [LARGE SCALE GENOMIC DNA]</scope>
    <source>
        <strain evidence="3 4">CENA67</strain>
    </source>
</reference>
<dbReference type="Pfam" id="PF00226">
    <property type="entry name" value="DnaJ"/>
    <property type="match status" value="1"/>
</dbReference>
<evidence type="ECO:0000256" key="1">
    <source>
        <dbReference type="PROSITE-ProRule" id="PRU00339"/>
    </source>
</evidence>
<dbReference type="PRINTS" id="PR00625">
    <property type="entry name" value="JDOMAIN"/>
</dbReference>
<sequence>MSNDKPPEHSHLDINHAYEILGLIPGASLAQVKQAYRKLVKVWHPDRFSDQKQKQQAEEKIKIINAAYNKLRSENLPENPTVVNPASSFPKNPPKVSVNRWDAETYYNFGVENATKGFYQEAIADFTQAIRLNPNYIEAYKYRGLVCSQLGYEHRATSDLNKAAQLEFDLSIGNTAFKPQSRRLQRIEFVSKPKPLAVVERLCQKIKRFLRFNR</sequence>
<comment type="caution">
    <text evidence="3">The sequence shown here is derived from an EMBL/GenBank/DDBJ whole genome shotgun (WGS) entry which is preliminary data.</text>
</comment>
<dbReference type="CDD" id="cd06257">
    <property type="entry name" value="DnaJ"/>
    <property type="match status" value="1"/>
</dbReference>
<dbReference type="EMBL" id="JAECZC010000011">
    <property type="protein sequence ID" value="MBH8562305.1"/>
    <property type="molecule type" value="Genomic_DNA"/>
</dbReference>
<dbReference type="AlphaFoldDB" id="A0A8J7HQJ2"/>
<evidence type="ECO:0000259" key="2">
    <source>
        <dbReference type="PROSITE" id="PS50076"/>
    </source>
</evidence>
<dbReference type="InterPro" id="IPR011990">
    <property type="entry name" value="TPR-like_helical_dom_sf"/>
</dbReference>
<accession>A0A8J7HQJ2</accession>
<evidence type="ECO:0000313" key="3">
    <source>
        <dbReference type="EMBL" id="MBH8562305.1"/>
    </source>
</evidence>
<dbReference type="Proteomes" id="UP000632766">
    <property type="component" value="Unassembled WGS sequence"/>
</dbReference>
<evidence type="ECO:0000313" key="4">
    <source>
        <dbReference type="Proteomes" id="UP000632766"/>
    </source>
</evidence>
<feature type="domain" description="J" evidence="2">
    <location>
        <begin position="16"/>
        <end position="76"/>
    </location>
</feature>